<dbReference type="SUPFAM" id="SSF103473">
    <property type="entry name" value="MFS general substrate transporter"/>
    <property type="match status" value="1"/>
</dbReference>
<protein>
    <recommendedName>
        <fullName evidence="9">UNC93-like protein</fullName>
    </recommendedName>
</protein>
<evidence type="ECO:0008006" key="9">
    <source>
        <dbReference type="Google" id="ProtNLM"/>
    </source>
</evidence>
<feature type="non-terminal residue" evidence="7">
    <location>
        <position position="492"/>
    </location>
</feature>
<dbReference type="PANTHER" id="PTHR19444">
    <property type="entry name" value="UNC-93 RELATED"/>
    <property type="match status" value="1"/>
</dbReference>
<dbReference type="EMBL" id="JASPKZ010005715">
    <property type="protein sequence ID" value="KAJ9588088.1"/>
    <property type="molecule type" value="Genomic_DNA"/>
</dbReference>
<dbReference type="GO" id="GO:0006937">
    <property type="term" value="P:regulation of muscle contraction"/>
    <property type="evidence" value="ECO:0007669"/>
    <property type="project" value="TreeGrafter"/>
</dbReference>
<dbReference type="InterPro" id="IPR010291">
    <property type="entry name" value="Ion_channel_UNC-93"/>
</dbReference>
<organism evidence="7 8">
    <name type="scientific">Diploptera punctata</name>
    <name type="common">Pacific beetle cockroach</name>
    <dbReference type="NCBI Taxonomy" id="6984"/>
    <lineage>
        <taxon>Eukaryota</taxon>
        <taxon>Metazoa</taxon>
        <taxon>Ecdysozoa</taxon>
        <taxon>Arthropoda</taxon>
        <taxon>Hexapoda</taxon>
        <taxon>Insecta</taxon>
        <taxon>Pterygota</taxon>
        <taxon>Neoptera</taxon>
        <taxon>Polyneoptera</taxon>
        <taxon>Dictyoptera</taxon>
        <taxon>Blattodea</taxon>
        <taxon>Blaberoidea</taxon>
        <taxon>Blaberidae</taxon>
        <taxon>Diplopterinae</taxon>
        <taxon>Diploptera</taxon>
    </lineage>
</organism>
<comment type="caution">
    <text evidence="7">The sequence shown here is derived from an EMBL/GenBank/DDBJ whole genome shotgun (WGS) entry which is preliminary data.</text>
</comment>
<gene>
    <name evidence="7" type="ORF">L9F63_018539</name>
</gene>
<feature type="transmembrane region" description="Helical" evidence="6">
    <location>
        <begin position="352"/>
        <end position="377"/>
    </location>
</feature>
<feature type="transmembrane region" description="Helical" evidence="6">
    <location>
        <begin position="285"/>
        <end position="308"/>
    </location>
</feature>
<feature type="transmembrane region" description="Helical" evidence="6">
    <location>
        <begin position="217"/>
        <end position="238"/>
    </location>
</feature>
<name>A0AAD8EF51_DIPPU</name>
<proteinExistence type="inferred from homology"/>
<feature type="transmembrane region" description="Helical" evidence="6">
    <location>
        <begin position="450"/>
        <end position="471"/>
    </location>
</feature>
<evidence type="ECO:0000256" key="2">
    <source>
        <dbReference type="ARBA" id="ARBA00009172"/>
    </source>
</evidence>
<feature type="transmembrane region" description="Helical" evidence="6">
    <location>
        <begin position="328"/>
        <end position="345"/>
    </location>
</feature>
<reference evidence="7" key="2">
    <citation type="submission" date="2023-05" db="EMBL/GenBank/DDBJ databases">
        <authorList>
            <person name="Fouks B."/>
        </authorList>
    </citation>
    <scope>NUCLEOTIDE SEQUENCE</scope>
    <source>
        <strain evidence="7">Stay&amp;Tobe</strain>
        <tissue evidence="7">Testes</tissue>
    </source>
</reference>
<evidence type="ECO:0000256" key="6">
    <source>
        <dbReference type="SAM" id="Phobius"/>
    </source>
</evidence>
<evidence type="ECO:0000313" key="8">
    <source>
        <dbReference type="Proteomes" id="UP001233999"/>
    </source>
</evidence>
<dbReference type="InterPro" id="IPR051951">
    <property type="entry name" value="UNC-93_regulatory"/>
</dbReference>
<dbReference type="GO" id="GO:0043266">
    <property type="term" value="P:regulation of potassium ion transport"/>
    <property type="evidence" value="ECO:0007669"/>
    <property type="project" value="TreeGrafter"/>
</dbReference>
<evidence type="ECO:0000313" key="7">
    <source>
        <dbReference type="EMBL" id="KAJ9588088.1"/>
    </source>
</evidence>
<reference evidence="7" key="1">
    <citation type="journal article" date="2023" name="IScience">
        <title>Live-bearing cockroach genome reveals convergent evolutionary mechanisms linked to viviparity in insects and beyond.</title>
        <authorList>
            <person name="Fouks B."/>
            <person name="Harrison M.C."/>
            <person name="Mikhailova A.A."/>
            <person name="Marchal E."/>
            <person name="English S."/>
            <person name="Carruthers M."/>
            <person name="Jennings E.C."/>
            <person name="Chiamaka E.L."/>
            <person name="Frigard R.A."/>
            <person name="Pippel M."/>
            <person name="Attardo G.M."/>
            <person name="Benoit J.B."/>
            <person name="Bornberg-Bauer E."/>
            <person name="Tobe S.S."/>
        </authorList>
    </citation>
    <scope>NUCLEOTIDE SEQUENCE</scope>
    <source>
        <strain evidence="7">Stay&amp;Tobe</strain>
    </source>
</reference>
<feature type="transmembrane region" description="Helical" evidence="6">
    <location>
        <begin position="397"/>
        <end position="417"/>
    </location>
</feature>
<comment type="similarity">
    <text evidence="2">Belongs to the unc-93 family.</text>
</comment>
<feature type="transmembrane region" description="Helical" evidence="6">
    <location>
        <begin position="31"/>
        <end position="54"/>
    </location>
</feature>
<dbReference type="Gene3D" id="1.20.1250.20">
    <property type="entry name" value="MFS general substrate transporter like domains"/>
    <property type="match status" value="2"/>
</dbReference>
<feature type="transmembrane region" description="Helical" evidence="6">
    <location>
        <begin position="258"/>
        <end position="278"/>
    </location>
</feature>
<dbReference type="Proteomes" id="UP001233999">
    <property type="component" value="Unassembled WGS sequence"/>
</dbReference>
<accession>A0AAD8EF51</accession>
<dbReference type="PANTHER" id="PTHR19444:SF13">
    <property type="entry name" value="PROTEIN UNC-93 HOMOLOG A"/>
    <property type="match status" value="1"/>
</dbReference>
<sequence>LLGCKWTMVIAMVGMIPFVAAQYHASFYSLVPLGILNGFATGINWVAASTYITVISEAYSKMTKIPKEIVVTRFFSIFFMFYQSAQILGSLISWLVFKHHEEDAGHHNSSLCGANFCPATYNHTSEHQTSDKAVVMIVSTYVFIMLLTIPILSLLLDSLQRYGEGVRENSSSGVTGFRLLYITFKVFLEQRSVKFVFPISFFLGLEKCFIMSSFTHAFITCSIGIMNVGFVMIAFGFTNAFTTPITSWISKQTGRVPVVIAASLLHASIITTLLFWIPQPNQEHILIIIAALWGIAEGIWMVQINALYGLIFRGKEEAAFSNYRLFRAGGYTIGYLTSAFICTNIQIYILQLFLCLGIVCYIIFKINVGILSIAFMLSFMTKYGFNNLQSSLNVADGLGTFSLAATYCGLVISNAILPTFVLRWLGSKWTVGLSYLLMTPYIALQYRPSFYTLIAASFLAGIVGVPMGVAANKYLAVTAEAYADITGMTMMW</sequence>
<dbReference type="InterPro" id="IPR036259">
    <property type="entry name" value="MFS_trans_sf"/>
</dbReference>
<keyword evidence="4 6" id="KW-1133">Transmembrane helix</keyword>
<feature type="transmembrane region" description="Helical" evidence="6">
    <location>
        <begin position="424"/>
        <end position="444"/>
    </location>
</feature>
<keyword evidence="5 6" id="KW-0472">Membrane</keyword>
<dbReference type="Pfam" id="PF05978">
    <property type="entry name" value="UNC-93"/>
    <property type="match status" value="1"/>
</dbReference>
<dbReference type="AlphaFoldDB" id="A0AAD8EF51"/>
<keyword evidence="8" id="KW-1185">Reference proteome</keyword>
<feature type="transmembrane region" description="Helical" evidence="6">
    <location>
        <begin position="133"/>
        <end position="156"/>
    </location>
</feature>
<dbReference type="GO" id="GO:0055120">
    <property type="term" value="C:striated muscle dense body"/>
    <property type="evidence" value="ECO:0007669"/>
    <property type="project" value="TreeGrafter"/>
</dbReference>
<feature type="transmembrane region" description="Helical" evidence="6">
    <location>
        <begin position="74"/>
        <end position="97"/>
    </location>
</feature>
<evidence type="ECO:0000256" key="3">
    <source>
        <dbReference type="ARBA" id="ARBA00022692"/>
    </source>
</evidence>
<evidence type="ECO:0000256" key="4">
    <source>
        <dbReference type="ARBA" id="ARBA00022989"/>
    </source>
</evidence>
<feature type="transmembrane region" description="Helical" evidence="6">
    <location>
        <begin position="7"/>
        <end position="25"/>
    </location>
</feature>
<dbReference type="GO" id="GO:0015459">
    <property type="term" value="F:potassium channel regulator activity"/>
    <property type="evidence" value="ECO:0007669"/>
    <property type="project" value="TreeGrafter"/>
</dbReference>
<keyword evidence="3 6" id="KW-0812">Transmembrane</keyword>
<comment type="subcellular location">
    <subcellularLocation>
        <location evidence="1">Membrane</location>
        <topology evidence="1">Multi-pass membrane protein</topology>
    </subcellularLocation>
</comment>
<dbReference type="GO" id="GO:0005886">
    <property type="term" value="C:plasma membrane"/>
    <property type="evidence" value="ECO:0007669"/>
    <property type="project" value="TreeGrafter"/>
</dbReference>
<evidence type="ECO:0000256" key="5">
    <source>
        <dbReference type="ARBA" id="ARBA00023136"/>
    </source>
</evidence>
<evidence type="ECO:0000256" key="1">
    <source>
        <dbReference type="ARBA" id="ARBA00004141"/>
    </source>
</evidence>